<gene>
    <name evidence="1" type="ORF">G5I_06034</name>
</gene>
<proteinExistence type="predicted"/>
<accession>F4WJZ8</accession>
<reference evidence="1" key="1">
    <citation type="submission" date="2011-02" db="EMBL/GenBank/DDBJ databases">
        <title>The genome of the leaf-cutting ant Acromyrmex echinatior suggests key adaptations to social evolution and fungus farming.</title>
        <authorList>
            <person name="Nygaard S."/>
            <person name="Zhang G."/>
        </authorList>
    </citation>
    <scope>NUCLEOTIDE SEQUENCE</scope>
</reference>
<organism evidence="2">
    <name type="scientific">Acromyrmex echinatior</name>
    <name type="common">Panamanian leafcutter ant</name>
    <name type="synonym">Acromyrmex octospinosus echinatior</name>
    <dbReference type="NCBI Taxonomy" id="103372"/>
    <lineage>
        <taxon>Eukaryota</taxon>
        <taxon>Metazoa</taxon>
        <taxon>Ecdysozoa</taxon>
        <taxon>Arthropoda</taxon>
        <taxon>Hexapoda</taxon>
        <taxon>Insecta</taxon>
        <taxon>Pterygota</taxon>
        <taxon>Neoptera</taxon>
        <taxon>Endopterygota</taxon>
        <taxon>Hymenoptera</taxon>
        <taxon>Apocrita</taxon>
        <taxon>Aculeata</taxon>
        <taxon>Formicoidea</taxon>
        <taxon>Formicidae</taxon>
        <taxon>Myrmicinae</taxon>
        <taxon>Acromyrmex</taxon>
    </lineage>
</organism>
<evidence type="ECO:0000313" key="1">
    <source>
        <dbReference type="EMBL" id="EGI65474.1"/>
    </source>
</evidence>
<dbReference type="InParanoid" id="F4WJZ8"/>
<name>F4WJZ8_ACREC</name>
<protein>
    <submittedName>
        <fullName evidence="1">Uncharacterized protein</fullName>
    </submittedName>
</protein>
<dbReference type="Proteomes" id="UP000007755">
    <property type="component" value="Unassembled WGS sequence"/>
</dbReference>
<sequence length="86" mass="10075">MMHQLLRQIRFAVIFSAMERIHTFNISRAQQKTDDPYSMPKCLITMAVIGAEESNDNKALVKGHEKQKWLADIFDNLRPWMLITKI</sequence>
<evidence type="ECO:0000313" key="2">
    <source>
        <dbReference type="Proteomes" id="UP000007755"/>
    </source>
</evidence>
<keyword evidence="2" id="KW-1185">Reference proteome</keyword>
<dbReference type="EMBL" id="GL888189">
    <property type="protein sequence ID" value="EGI65474.1"/>
    <property type="molecule type" value="Genomic_DNA"/>
</dbReference>
<dbReference type="AlphaFoldDB" id="F4WJZ8"/>